<evidence type="ECO:0000313" key="3">
    <source>
        <dbReference type="Proteomes" id="UP000276437"/>
    </source>
</evidence>
<accession>A0A348AMX3</accession>
<name>A0A348AMX3_9FIRM</name>
<dbReference type="EMBL" id="AP018449">
    <property type="protein sequence ID" value="BBB92421.1"/>
    <property type="molecule type" value="Genomic_DNA"/>
</dbReference>
<dbReference type="InterPro" id="IPR056670">
    <property type="entry name" value="DUF7768"/>
</dbReference>
<dbReference type="KEGG" id="mana:MAMMFC1_03114"/>
<dbReference type="AlphaFoldDB" id="A0A348AMX3"/>
<dbReference type="Proteomes" id="UP000276437">
    <property type="component" value="Chromosome"/>
</dbReference>
<evidence type="ECO:0000259" key="1">
    <source>
        <dbReference type="Pfam" id="PF24963"/>
    </source>
</evidence>
<sequence length="145" mass="15946">MKLVYICSPFAGDIENNLRFARAACRYAADQGCAPIAVHMLYPQILDDSVPAEREAGIQMGLRVLASCDEVWICGERISHGMGCEIAEAERLGIPIRNISTEQIKGGITMKQYGIWARQSADSICGKEREIELEEAPSSGMKLQL</sequence>
<gene>
    <name evidence="2" type="ORF">MAMMFC1_03114</name>
</gene>
<reference evidence="2 3" key="1">
    <citation type="journal article" date="2018" name="Int. J. Syst. Evol. Microbiol.">
        <title>Methylomusa anaerophila gen. nov., sp. nov., an anaerobic methanol-utilizing bacterium isolated from a microbial fuel cell.</title>
        <authorList>
            <person name="Amano N."/>
            <person name="Yamamuro A."/>
            <person name="Miyahara M."/>
            <person name="Kouzuma A."/>
            <person name="Abe T."/>
            <person name="Watanabe K."/>
        </authorList>
    </citation>
    <scope>NUCLEOTIDE SEQUENCE [LARGE SCALE GENOMIC DNA]</scope>
    <source>
        <strain evidence="2 3">MMFC1</strain>
    </source>
</reference>
<dbReference type="OrthoDB" id="9807423at2"/>
<dbReference type="RefSeq" id="WP_126309294.1">
    <property type="nucleotide sequence ID" value="NZ_AP018449.1"/>
</dbReference>
<feature type="domain" description="DUF7768" evidence="1">
    <location>
        <begin position="2"/>
        <end position="98"/>
    </location>
</feature>
<dbReference type="Pfam" id="PF24963">
    <property type="entry name" value="DUF7768"/>
    <property type="match status" value="1"/>
</dbReference>
<keyword evidence="3" id="KW-1185">Reference proteome</keyword>
<evidence type="ECO:0000313" key="2">
    <source>
        <dbReference type="EMBL" id="BBB92421.1"/>
    </source>
</evidence>
<protein>
    <recommendedName>
        <fullName evidence="1">DUF7768 domain-containing protein</fullName>
    </recommendedName>
</protein>
<proteinExistence type="predicted"/>
<dbReference type="Gene3D" id="3.40.50.10400">
    <property type="entry name" value="Hypothetical protein PA1492"/>
    <property type="match status" value="1"/>
</dbReference>
<organism evidence="2 3">
    <name type="scientific">Methylomusa anaerophila</name>
    <dbReference type="NCBI Taxonomy" id="1930071"/>
    <lineage>
        <taxon>Bacteria</taxon>
        <taxon>Bacillati</taxon>
        <taxon>Bacillota</taxon>
        <taxon>Negativicutes</taxon>
        <taxon>Selenomonadales</taxon>
        <taxon>Sporomusaceae</taxon>
        <taxon>Methylomusa</taxon>
    </lineage>
</organism>